<accession>X1RKC0</accession>
<protein>
    <recommendedName>
        <fullName evidence="2">CARDB domain-containing protein</fullName>
    </recommendedName>
</protein>
<gene>
    <name evidence="1" type="ORF">S12H4_06098</name>
</gene>
<evidence type="ECO:0000313" key="1">
    <source>
        <dbReference type="EMBL" id="GAI67416.1"/>
    </source>
</evidence>
<dbReference type="EMBL" id="BARW01002098">
    <property type="protein sequence ID" value="GAI67416.1"/>
    <property type="molecule type" value="Genomic_DNA"/>
</dbReference>
<evidence type="ECO:0008006" key="2">
    <source>
        <dbReference type="Google" id="ProtNLM"/>
    </source>
</evidence>
<proteinExistence type="predicted"/>
<sequence length="241" mass="26465">MKLLTSVGPSIPQDISAIAAGTLTEILNMWATAGPLAGDQVNVTAIVKNISAESLYITCTGLYDDTPLTFSPDYIWIDPGKNYSFTASFTMPNKDIRLHAWSYYWTGAEWIDDDYVYLDVALGEAPPPTKEEFKNLEITSYTEEVDVGGICRVETKFDYKGPETERGLYAAIGHQIYGPGARFDEKVAGEIRMAMPETATLTKYYCGVDVPITAGKINPADSPFDLYAKVKDGLFPLAQSP</sequence>
<organism evidence="1">
    <name type="scientific">marine sediment metagenome</name>
    <dbReference type="NCBI Taxonomy" id="412755"/>
    <lineage>
        <taxon>unclassified sequences</taxon>
        <taxon>metagenomes</taxon>
        <taxon>ecological metagenomes</taxon>
    </lineage>
</organism>
<comment type="caution">
    <text evidence="1">The sequence shown here is derived from an EMBL/GenBank/DDBJ whole genome shotgun (WGS) entry which is preliminary data.</text>
</comment>
<dbReference type="AlphaFoldDB" id="X1RKC0"/>
<feature type="non-terminal residue" evidence="1">
    <location>
        <position position="241"/>
    </location>
</feature>
<name>X1RKC0_9ZZZZ</name>
<reference evidence="1" key="1">
    <citation type="journal article" date="2014" name="Front. Microbiol.">
        <title>High frequency of phylogenetically diverse reductive dehalogenase-homologous genes in deep subseafloor sedimentary metagenomes.</title>
        <authorList>
            <person name="Kawai M."/>
            <person name="Futagami T."/>
            <person name="Toyoda A."/>
            <person name="Takaki Y."/>
            <person name="Nishi S."/>
            <person name="Hori S."/>
            <person name="Arai W."/>
            <person name="Tsubouchi T."/>
            <person name="Morono Y."/>
            <person name="Uchiyama I."/>
            <person name="Ito T."/>
            <person name="Fujiyama A."/>
            <person name="Inagaki F."/>
            <person name="Takami H."/>
        </authorList>
    </citation>
    <scope>NUCLEOTIDE SEQUENCE</scope>
    <source>
        <strain evidence="1">Expedition CK06-06</strain>
    </source>
</reference>